<feature type="region of interest" description="Disordered" evidence="1">
    <location>
        <begin position="43"/>
        <end position="88"/>
    </location>
</feature>
<dbReference type="PANTHER" id="PTHR37507">
    <property type="entry name" value="SPORULATION PROTEIN YDCC"/>
    <property type="match status" value="1"/>
</dbReference>
<protein>
    <recommendedName>
        <fullName evidence="4">Outer membrane lipoprotein carrier protein LolA</fullName>
    </recommendedName>
</protein>
<evidence type="ECO:0000313" key="2">
    <source>
        <dbReference type="EMBL" id="EMA37906.1"/>
    </source>
</evidence>
<evidence type="ECO:0000256" key="1">
    <source>
        <dbReference type="SAM" id="MobiDB-lite"/>
    </source>
</evidence>
<dbReference type="InterPro" id="IPR052944">
    <property type="entry name" value="Sporulation_related"/>
</dbReference>
<keyword evidence="3" id="KW-1185">Reference proteome</keyword>
<dbReference type="CDD" id="cd16325">
    <property type="entry name" value="LolA"/>
    <property type="match status" value="1"/>
</dbReference>
<feature type="compositionally biased region" description="Low complexity" evidence="1">
    <location>
        <begin position="58"/>
        <end position="86"/>
    </location>
</feature>
<feature type="compositionally biased region" description="Low complexity" evidence="1">
    <location>
        <begin position="456"/>
        <end position="518"/>
    </location>
</feature>
<dbReference type="EMBL" id="AOMB01000032">
    <property type="protein sequence ID" value="EMA37906.1"/>
    <property type="molecule type" value="Genomic_DNA"/>
</dbReference>
<sequence>MKQLGAIVVALGLLTVAIPVSGVSPFGGDQVANAASAQADVSNGANAQVESTADETATESTDTATNAATETATDTATATGTASGNGDRTLFDVYQDARTSYDGLHDLSATVESETVVSNDAGSQSFDASANVSYKAPDMVRLDVLEPEAQAGTIVASNGTTVMYYDPATDTTTALPVADLANASPASAMGGATAGGVSQADAMGMNASAMGTSDPSTMLADSDVTYEGTEMVDGYTTDVVAIESENESLGYTASATVYLDRASSVPVKGVSNVTLTTEGETTTINTSFLVSDLAVNAGIPNATFDLADGDVTPVEERPMPQNATYYQVDFVTGEAIENLRSDEGYYTPDRLVRFAHGNTDSDITRVSDGEFVTDETVADRIESEDISVENDTATITFTVSEGEPIELTLASYEKTGPGWSPQTEADQEFVDSDTETFESGTHTLTVDLPNGDTEESTVTTTATSTGTETATTTAETTTTVTATETMETETATSSATDTPTATDTVTATATDTVTPTAT</sequence>
<reference evidence="2 3" key="1">
    <citation type="journal article" date="2014" name="PLoS Genet.">
        <title>Phylogenetically driven sequencing of extremely halophilic archaea reveals strategies for static and dynamic osmo-response.</title>
        <authorList>
            <person name="Becker E.A."/>
            <person name="Seitzer P.M."/>
            <person name="Tritt A."/>
            <person name="Larsen D."/>
            <person name="Krusor M."/>
            <person name="Yao A.I."/>
            <person name="Wu D."/>
            <person name="Madern D."/>
            <person name="Eisen J.A."/>
            <person name="Darling A.E."/>
            <person name="Facciotti M.T."/>
        </authorList>
    </citation>
    <scope>NUCLEOTIDE SEQUENCE [LARGE SCALE GENOMIC DNA]</scope>
    <source>
        <strain evidence="2 3">100A6</strain>
    </source>
</reference>
<name>M0LWQ5_9EURY</name>
<evidence type="ECO:0008006" key="4">
    <source>
        <dbReference type="Google" id="ProtNLM"/>
    </source>
</evidence>
<evidence type="ECO:0000313" key="3">
    <source>
        <dbReference type="Proteomes" id="UP000011566"/>
    </source>
</evidence>
<organism evidence="2 3">
    <name type="scientific">Halococcus hamelinensis 100A6</name>
    <dbReference type="NCBI Taxonomy" id="1132509"/>
    <lineage>
        <taxon>Archaea</taxon>
        <taxon>Methanobacteriati</taxon>
        <taxon>Methanobacteriota</taxon>
        <taxon>Stenosarchaea group</taxon>
        <taxon>Halobacteria</taxon>
        <taxon>Halobacteriales</taxon>
        <taxon>Halococcaceae</taxon>
        <taxon>Halococcus</taxon>
    </lineage>
</organism>
<comment type="caution">
    <text evidence="2">The sequence shown here is derived from an EMBL/GenBank/DDBJ whole genome shotgun (WGS) entry which is preliminary data.</text>
</comment>
<dbReference type="PATRIC" id="fig|1132509.6.peg.2426"/>
<dbReference type="SUPFAM" id="SSF89392">
    <property type="entry name" value="Prokaryotic lipoproteins and lipoprotein localization factors"/>
    <property type="match status" value="1"/>
</dbReference>
<dbReference type="InterPro" id="IPR004564">
    <property type="entry name" value="OM_lipoprot_carrier_LolA-like"/>
</dbReference>
<feature type="region of interest" description="Disordered" evidence="1">
    <location>
        <begin position="442"/>
        <end position="518"/>
    </location>
</feature>
<feature type="non-terminal residue" evidence="2">
    <location>
        <position position="518"/>
    </location>
</feature>
<accession>M0LWQ5</accession>
<dbReference type="eggNOG" id="arCOG02470">
    <property type="taxonomic scope" value="Archaea"/>
</dbReference>
<proteinExistence type="predicted"/>
<dbReference type="Gene3D" id="2.50.20.10">
    <property type="entry name" value="Lipoprotein localisation LolA/LolB/LppX"/>
    <property type="match status" value="1"/>
</dbReference>
<gene>
    <name evidence="2" type="ORF">C447_10735</name>
</gene>
<dbReference type="Proteomes" id="UP000011566">
    <property type="component" value="Unassembled WGS sequence"/>
</dbReference>
<dbReference type="PANTHER" id="PTHR37507:SF2">
    <property type="entry name" value="SPORULATION PROTEIN YDCC"/>
    <property type="match status" value="1"/>
</dbReference>
<dbReference type="InterPro" id="IPR029046">
    <property type="entry name" value="LolA/LolB/LppX"/>
</dbReference>
<dbReference type="AlphaFoldDB" id="M0LWQ5"/>